<feature type="domain" description="HTH gntR-type" evidence="4">
    <location>
        <begin position="12"/>
        <end position="80"/>
    </location>
</feature>
<dbReference type="SMART" id="SM00345">
    <property type="entry name" value="HTH_GNTR"/>
    <property type="match status" value="1"/>
</dbReference>
<keyword evidence="3" id="KW-0804">Transcription</keyword>
<dbReference type="InterPro" id="IPR000524">
    <property type="entry name" value="Tscrpt_reg_HTH_GntR"/>
</dbReference>
<dbReference type="Proteomes" id="UP000564573">
    <property type="component" value="Unassembled WGS sequence"/>
</dbReference>
<proteinExistence type="predicted"/>
<dbReference type="InterPro" id="IPR036388">
    <property type="entry name" value="WH-like_DNA-bd_sf"/>
</dbReference>
<reference evidence="5 6" key="1">
    <citation type="submission" date="2020-08" db="EMBL/GenBank/DDBJ databases">
        <title>Sequencing the genomes of 1000 actinobacteria strains.</title>
        <authorList>
            <person name="Klenk H.-P."/>
        </authorList>
    </citation>
    <scope>NUCLEOTIDE SEQUENCE [LARGE SCALE GENOMIC DNA]</scope>
    <source>
        <strain evidence="5 6">DSM 45267</strain>
    </source>
</reference>
<name>A0A839XNI3_9PSEU</name>
<dbReference type="PRINTS" id="PR00035">
    <property type="entry name" value="HTHGNTR"/>
</dbReference>
<evidence type="ECO:0000256" key="1">
    <source>
        <dbReference type="ARBA" id="ARBA00023015"/>
    </source>
</evidence>
<dbReference type="InterPro" id="IPR008920">
    <property type="entry name" value="TF_FadR/GntR_C"/>
</dbReference>
<dbReference type="PROSITE" id="PS50949">
    <property type="entry name" value="HTH_GNTR"/>
    <property type="match status" value="1"/>
</dbReference>
<keyword evidence="1" id="KW-0805">Transcription regulation</keyword>
<dbReference type="Gene3D" id="1.20.120.530">
    <property type="entry name" value="GntR ligand-binding domain-like"/>
    <property type="match status" value="1"/>
</dbReference>
<dbReference type="Pfam" id="PF07729">
    <property type="entry name" value="FCD"/>
    <property type="match status" value="1"/>
</dbReference>
<dbReference type="SMART" id="SM00895">
    <property type="entry name" value="FCD"/>
    <property type="match status" value="1"/>
</dbReference>
<dbReference type="GO" id="GO:0003700">
    <property type="term" value="F:DNA-binding transcription factor activity"/>
    <property type="evidence" value="ECO:0007669"/>
    <property type="project" value="InterPro"/>
</dbReference>
<dbReference type="CDD" id="cd07377">
    <property type="entry name" value="WHTH_GntR"/>
    <property type="match status" value="1"/>
</dbReference>
<dbReference type="AlphaFoldDB" id="A0A839XNI3"/>
<dbReference type="PANTHER" id="PTHR43537">
    <property type="entry name" value="TRANSCRIPTIONAL REGULATOR, GNTR FAMILY"/>
    <property type="match status" value="1"/>
</dbReference>
<evidence type="ECO:0000313" key="6">
    <source>
        <dbReference type="Proteomes" id="UP000564573"/>
    </source>
</evidence>
<dbReference type="PANTHER" id="PTHR43537:SF5">
    <property type="entry name" value="UXU OPERON TRANSCRIPTIONAL REGULATOR"/>
    <property type="match status" value="1"/>
</dbReference>
<accession>A0A839XNI3</accession>
<organism evidence="5 6">
    <name type="scientific">Prauserella sediminis</name>
    <dbReference type="NCBI Taxonomy" id="577680"/>
    <lineage>
        <taxon>Bacteria</taxon>
        <taxon>Bacillati</taxon>
        <taxon>Actinomycetota</taxon>
        <taxon>Actinomycetes</taxon>
        <taxon>Pseudonocardiales</taxon>
        <taxon>Pseudonocardiaceae</taxon>
        <taxon>Prauserella</taxon>
        <taxon>Prauserella salsuginis group</taxon>
    </lineage>
</organism>
<evidence type="ECO:0000313" key="5">
    <source>
        <dbReference type="EMBL" id="MBB3664207.1"/>
    </source>
</evidence>
<dbReference type="InterPro" id="IPR011711">
    <property type="entry name" value="GntR_C"/>
</dbReference>
<keyword evidence="6" id="KW-1185">Reference proteome</keyword>
<dbReference type="InterPro" id="IPR036390">
    <property type="entry name" value="WH_DNA-bd_sf"/>
</dbReference>
<keyword evidence="5" id="KW-0670">Pyruvate</keyword>
<dbReference type="SUPFAM" id="SSF48008">
    <property type="entry name" value="GntR ligand-binding domain-like"/>
    <property type="match status" value="1"/>
</dbReference>
<gene>
    <name evidence="5" type="ORF">FB384_003111</name>
</gene>
<sequence length="244" mass="27081">MDNLWEPIQPPGSLAARIAERIEELITAEQLRPGDRLPPERELATMLGVSRPSLREAIRSLSARGRLAVRHGQGVFVEEPATTKRLTHSLTSYEHDLDELFAMREVLEVPAAGWAAKNCTEVGIEWLQDAYDKLIEATRDPVDWDEVQRLDAAFHEAVVRVAGNRFLMRTLGVLNEIMVTGMETTLRLPGRLEKSAAEHTRILEAIKAGDSRAARSAARAHIRGAYAAARRHTENPVAVEAGEL</sequence>
<dbReference type="EMBL" id="JACIBS010000001">
    <property type="protein sequence ID" value="MBB3664207.1"/>
    <property type="molecule type" value="Genomic_DNA"/>
</dbReference>
<keyword evidence="2" id="KW-0238">DNA-binding</keyword>
<evidence type="ECO:0000256" key="3">
    <source>
        <dbReference type="ARBA" id="ARBA00023163"/>
    </source>
</evidence>
<dbReference type="GO" id="GO:0003677">
    <property type="term" value="F:DNA binding"/>
    <property type="evidence" value="ECO:0007669"/>
    <property type="project" value="UniProtKB-KW"/>
</dbReference>
<dbReference type="Gene3D" id="1.10.10.10">
    <property type="entry name" value="Winged helix-like DNA-binding domain superfamily/Winged helix DNA-binding domain"/>
    <property type="match status" value="1"/>
</dbReference>
<comment type="caution">
    <text evidence="5">The sequence shown here is derived from an EMBL/GenBank/DDBJ whole genome shotgun (WGS) entry which is preliminary data.</text>
</comment>
<dbReference type="Pfam" id="PF00392">
    <property type="entry name" value="GntR"/>
    <property type="match status" value="1"/>
</dbReference>
<evidence type="ECO:0000259" key="4">
    <source>
        <dbReference type="PROSITE" id="PS50949"/>
    </source>
</evidence>
<protein>
    <submittedName>
        <fullName evidence="5">GntR family transcriptional repressor for pyruvate dehydrogenase complex</fullName>
    </submittedName>
</protein>
<dbReference type="RefSeq" id="WP_221212748.1">
    <property type="nucleotide sequence ID" value="NZ_JACIBS010000001.1"/>
</dbReference>
<dbReference type="SUPFAM" id="SSF46785">
    <property type="entry name" value="Winged helix' DNA-binding domain"/>
    <property type="match status" value="1"/>
</dbReference>
<evidence type="ECO:0000256" key="2">
    <source>
        <dbReference type="ARBA" id="ARBA00023125"/>
    </source>
</evidence>